<gene>
    <name evidence="1" type="ORF">LCI18_013239</name>
</gene>
<dbReference type="Proteomes" id="UP000830768">
    <property type="component" value="Chromosome 11"/>
</dbReference>
<sequence>MGVLLLLRRFYGHFYIDRVLMVVPATQKAIVVTGVGQPVSLVTDRRVPRPGDSQVLVRKSRDYGIFVSERLPYVLTGDIVGHAVEVGSNVSKYAVGDHIFGQGGLDPISAGSGLQEYAVLNVDYSSKVPSGLSEEDVGTLPVCTQAPAMGMFGPTCLGLPAPWASSAASFDSASEPFLIVGEGSNTGIMAVHLAALAGFGRIVVVGGDEADLKSRGVTGVRVMVGVSIYYLSYFAQRVSSS</sequence>
<evidence type="ECO:0000313" key="2">
    <source>
        <dbReference type="Proteomes" id="UP000830768"/>
    </source>
</evidence>
<name>A0ACD3ZM01_FUSSC</name>
<accession>A0ACD3ZM01</accession>
<organism evidence="1 2">
    <name type="scientific">Fusarium solani subsp. cucurbitae</name>
    <name type="common">Neocosmosporum cucurbitae</name>
    <dbReference type="NCBI Taxonomy" id="2747967"/>
    <lineage>
        <taxon>Eukaryota</taxon>
        <taxon>Fungi</taxon>
        <taxon>Dikarya</taxon>
        <taxon>Ascomycota</taxon>
        <taxon>Pezizomycotina</taxon>
        <taxon>Sordariomycetes</taxon>
        <taxon>Hypocreomycetidae</taxon>
        <taxon>Hypocreales</taxon>
        <taxon>Nectriaceae</taxon>
        <taxon>Fusarium</taxon>
        <taxon>Fusarium solani species complex</taxon>
    </lineage>
</organism>
<evidence type="ECO:0000313" key="1">
    <source>
        <dbReference type="EMBL" id="UPL02305.1"/>
    </source>
</evidence>
<proteinExistence type="predicted"/>
<reference evidence="1" key="1">
    <citation type="submission" date="2021-11" db="EMBL/GenBank/DDBJ databases">
        <title>Fusarium solani-melongenae Genome sequencing and assembly.</title>
        <authorList>
            <person name="Xie S."/>
            <person name="Huang L."/>
            <person name="Zhang X."/>
        </authorList>
    </citation>
    <scope>NUCLEOTIDE SEQUENCE</scope>
    <source>
        <strain evidence="1">CRI 24-3</strain>
    </source>
</reference>
<keyword evidence="2" id="KW-1185">Reference proteome</keyword>
<protein>
    <submittedName>
        <fullName evidence="1">Uncharacterized protein</fullName>
    </submittedName>
</protein>
<dbReference type="EMBL" id="CP090039">
    <property type="protein sequence ID" value="UPL02305.1"/>
    <property type="molecule type" value="Genomic_DNA"/>
</dbReference>